<name>A0A2A6CIX1_PRIPA</name>
<proteinExistence type="predicted"/>
<evidence type="ECO:0000256" key="2">
    <source>
        <dbReference type="SAM" id="SignalP"/>
    </source>
</evidence>
<sequence>RKKKDELKLLLLLLVIELEQEASMDHLILPFEMMLMMLTSIEVIAPEVPEPSLLPPEGKKRLRRGDQRSTHQCDGYSRSMDISIGMTIQPRYQFRERRPIRGWKENIRRSEEWG</sequence>
<evidence type="ECO:0000313" key="3">
    <source>
        <dbReference type="EnsemblMetazoa" id="PPA40188.1"/>
    </source>
</evidence>
<organism evidence="3 4">
    <name type="scientific">Pristionchus pacificus</name>
    <name type="common">Parasitic nematode worm</name>
    <dbReference type="NCBI Taxonomy" id="54126"/>
    <lineage>
        <taxon>Eukaryota</taxon>
        <taxon>Metazoa</taxon>
        <taxon>Ecdysozoa</taxon>
        <taxon>Nematoda</taxon>
        <taxon>Chromadorea</taxon>
        <taxon>Rhabditida</taxon>
        <taxon>Rhabditina</taxon>
        <taxon>Diplogasteromorpha</taxon>
        <taxon>Diplogasteroidea</taxon>
        <taxon>Neodiplogasteridae</taxon>
        <taxon>Pristionchus</taxon>
    </lineage>
</organism>
<keyword evidence="4" id="KW-1185">Reference proteome</keyword>
<dbReference type="AlphaFoldDB" id="A0A2A6CIX1"/>
<feature type="signal peptide" evidence="2">
    <location>
        <begin position="1"/>
        <end position="24"/>
    </location>
</feature>
<dbReference type="Proteomes" id="UP000005239">
    <property type="component" value="Unassembled WGS sequence"/>
</dbReference>
<feature type="chain" id="PRO_5043635438" evidence="2">
    <location>
        <begin position="25"/>
        <end position="114"/>
    </location>
</feature>
<gene>
    <name evidence="3" type="primary">WBGene00278557</name>
</gene>
<evidence type="ECO:0000313" key="4">
    <source>
        <dbReference type="Proteomes" id="UP000005239"/>
    </source>
</evidence>
<reference evidence="3" key="2">
    <citation type="submission" date="2022-06" db="UniProtKB">
        <authorList>
            <consortium name="EnsemblMetazoa"/>
        </authorList>
    </citation>
    <scope>IDENTIFICATION</scope>
    <source>
        <strain evidence="3">PS312</strain>
    </source>
</reference>
<evidence type="ECO:0000256" key="1">
    <source>
        <dbReference type="SAM" id="MobiDB-lite"/>
    </source>
</evidence>
<accession>A0A8R1Z0Z7</accession>
<keyword evidence="2" id="KW-0732">Signal</keyword>
<reference evidence="4" key="1">
    <citation type="journal article" date="2008" name="Nat. Genet.">
        <title>The Pristionchus pacificus genome provides a unique perspective on nematode lifestyle and parasitism.</title>
        <authorList>
            <person name="Dieterich C."/>
            <person name="Clifton S.W."/>
            <person name="Schuster L.N."/>
            <person name="Chinwalla A."/>
            <person name="Delehaunty K."/>
            <person name="Dinkelacker I."/>
            <person name="Fulton L."/>
            <person name="Fulton R."/>
            <person name="Godfrey J."/>
            <person name="Minx P."/>
            <person name="Mitreva M."/>
            <person name="Roeseler W."/>
            <person name="Tian H."/>
            <person name="Witte H."/>
            <person name="Yang S.P."/>
            <person name="Wilson R.K."/>
            <person name="Sommer R.J."/>
        </authorList>
    </citation>
    <scope>NUCLEOTIDE SEQUENCE [LARGE SCALE GENOMIC DNA]</scope>
    <source>
        <strain evidence="4">PS312</strain>
    </source>
</reference>
<protein>
    <submittedName>
        <fullName evidence="3">Uncharacterized protein</fullName>
    </submittedName>
</protein>
<accession>A0A2A6CIX1</accession>
<dbReference type="EnsemblMetazoa" id="PPA40188.1">
    <property type="protein sequence ID" value="PPA40188.1"/>
    <property type="gene ID" value="WBGene00278557"/>
</dbReference>
<feature type="region of interest" description="Disordered" evidence="1">
    <location>
        <begin position="49"/>
        <end position="77"/>
    </location>
</feature>